<dbReference type="GO" id="GO:0015344">
    <property type="term" value="F:siderophore uptake transmembrane transporter activity"/>
    <property type="evidence" value="ECO:0007669"/>
    <property type="project" value="TreeGrafter"/>
</dbReference>
<dbReference type="InterPro" id="IPR037066">
    <property type="entry name" value="Plug_dom_sf"/>
</dbReference>
<dbReference type="RefSeq" id="WP_130235512.1">
    <property type="nucleotide sequence ID" value="NZ_CP090180.1"/>
</dbReference>
<evidence type="ECO:0000313" key="16">
    <source>
        <dbReference type="EMBL" id="MDH0825083.1"/>
    </source>
</evidence>
<dbReference type="GO" id="GO:0038023">
    <property type="term" value="F:signaling receptor activity"/>
    <property type="evidence" value="ECO:0007669"/>
    <property type="project" value="InterPro"/>
</dbReference>
<keyword evidence="9" id="KW-0406">Ion transport</keyword>
<dbReference type="PANTHER" id="PTHR32552">
    <property type="entry name" value="FERRICHROME IRON RECEPTOR-RELATED"/>
    <property type="match status" value="1"/>
</dbReference>
<evidence type="ECO:0000256" key="12">
    <source>
        <dbReference type="ARBA" id="ARBA00023170"/>
    </source>
</evidence>
<evidence type="ECO:0000313" key="17">
    <source>
        <dbReference type="Proteomes" id="UP001160116"/>
    </source>
</evidence>
<evidence type="ECO:0000256" key="7">
    <source>
        <dbReference type="ARBA" id="ARBA00022729"/>
    </source>
</evidence>
<dbReference type="InterPro" id="IPR039426">
    <property type="entry name" value="TonB-dep_rcpt-like"/>
</dbReference>
<dbReference type="PROSITE" id="PS52016">
    <property type="entry name" value="TONB_DEPENDENT_REC_3"/>
    <property type="match status" value="1"/>
</dbReference>
<keyword evidence="10 15" id="KW-0798">TonB box</keyword>
<dbReference type="CDD" id="cd01347">
    <property type="entry name" value="ligand_gated_channel"/>
    <property type="match status" value="1"/>
</dbReference>
<dbReference type="GO" id="GO:0009279">
    <property type="term" value="C:cell outer membrane"/>
    <property type="evidence" value="ECO:0007669"/>
    <property type="project" value="UniProtKB-SubCell"/>
</dbReference>
<evidence type="ECO:0000256" key="15">
    <source>
        <dbReference type="RuleBase" id="RU003357"/>
    </source>
</evidence>
<accession>A0AA42SD54</accession>
<comment type="subcellular location">
    <subcellularLocation>
        <location evidence="1 14">Cell outer membrane</location>
        <topology evidence="1 14">Multi-pass membrane protein</topology>
    </subcellularLocation>
</comment>
<protein>
    <submittedName>
        <fullName evidence="16">TonB-dependent siderophore receptor</fullName>
    </submittedName>
</protein>
<evidence type="ECO:0000256" key="5">
    <source>
        <dbReference type="ARBA" id="ARBA00022496"/>
    </source>
</evidence>
<reference evidence="16" key="1">
    <citation type="submission" date="2022-09" db="EMBL/GenBank/DDBJ databases">
        <title>Intensive care unit water sources are persistently colonized with multi-drug resistant bacteria and are the site of extensive horizontal gene transfer of antibiotic resistance genes.</title>
        <authorList>
            <person name="Diorio-Toth L."/>
        </authorList>
    </citation>
    <scope>NUCLEOTIDE SEQUENCE</scope>
    <source>
        <strain evidence="16">GD03885</strain>
    </source>
</reference>
<dbReference type="InterPro" id="IPR000531">
    <property type="entry name" value="Beta-barrel_TonB"/>
</dbReference>
<keyword evidence="13 14" id="KW-0998">Cell outer membrane</keyword>
<evidence type="ECO:0000256" key="9">
    <source>
        <dbReference type="ARBA" id="ARBA00023065"/>
    </source>
</evidence>
<keyword evidence="12 16" id="KW-0675">Receptor</keyword>
<dbReference type="Proteomes" id="UP001160116">
    <property type="component" value="Unassembled WGS sequence"/>
</dbReference>
<dbReference type="AlphaFoldDB" id="A0AA42SD54"/>
<evidence type="ECO:0000256" key="3">
    <source>
        <dbReference type="ARBA" id="ARBA00022448"/>
    </source>
</evidence>
<keyword evidence="5" id="KW-0410">Iron transport</keyword>
<comment type="similarity">
    <text evidence="2 14 15">Belongs to the TonB-dependent receptor family.</text>
</comment>
<organism evidence="16 17">
    <name type="scientific">Acinetobacter johnsonii</name>
    <dbReference type="NCBI Taxonomy" id="40214"/>
    <lineage>
        <taxon>Bacteria</taxon>
        <taxon>Pseudomonadati</taxon>
        <taxon>Pseudomonadota</taxon>
        <taxon>Gammaproteobacteria</taxon>
        <taxon>Moraxellales</taxon>
        <taxon>Moraxellaceae</taxon>
        <taxon>Acinetobacter</taxon>
    </lineage>
</organism>
<dbReference type="GO" id="GO:0015891">
    <property type="term" value="P:siderophore transport"/>
    <property type="evidence" value="ECO:0007669"/>
    <property type="project" value="InterPro"/>
</dbReference>
<dbReference type="EMBL" id="JAOCCL010000002">
    <property type="protein sequence ID" value="MDH0825083.1"/>
    <property type="molecule type" value="Genomic_DNA"/>
</dbReference>
<keyword evidence="4 14" id="KW-1134">Transmembrane beta strand</keyword>
<gene>
    <name evidence="16" type="ORF">N5C97_00890</name>
</gene>
<evidence type="ECO:0000256" key="13">
    <source>
        <dbReference type="ARBA" id="ARBA00023237"/>
    </source>
</evidence>
<evidence type="ECO:0000256" key="1">
    <source>
        <dbReference type="ARBA" id="ARBA00004571"/>
    </source>
</evidence>
<keyword evidence="7" id="KW-0732">Signal</keyword>
<dbReference type="PANTHER" id="PTHR32552:SF68">
    <property type="entry name" value="FERRICHROME OUTER MEMBRANE TRANSPORTER_PHAGE RECEPTOR"/>
    <property type="match status" value="1"/>
</dbReference>
<dbReference type="SUPFAM" id="SSF56935">
    <property type="entry name" value="Porins"/>
    <property type="match status" value="1"/>
</dbReference>
<sequence length="701" mass="78007">MRFHISSLSLSILAMMTTAAFAQGETLETASSQVLPTLQFEAQDADDKAAYAAKTASAVLRSDAPLFETAQSISVISEKQLEQKQAKTLSEALQGVAGVTAGQYGRRGWDDFIIRGQVSSAQTYVDGLRIQTSDNALRSEDISGLQSIEVVKGPTSTGFGFALPGGLVNLTTKRPEVETFSRGSVSYGSNAFVDGTFDINYAPNDSEKGAFRVVGHASDQDDPTDYVYYKNYYIAPSYNFDLGEKDELSVIASYQHRDFIRQQGIPYSNGAYKNYSQTLFFGAPNLSNTVDVLRLGSNYAHYFDNGWSFKQNFAVTTTDADNNPVLAASGAFLPTFKRTVERQIKDDVNFALDNNVSRHFDWGKTQYDLMVGLDMMHERSDYERRSYTATTDFNADNPVYTSMAKATKIKTHQITDTQYMGVYLRNNLKIDDHWILGLSGRHDWTQVEIDNILTNTTTKNSDNAFTGNASLMYQINDMFAPYVSYATSFFPVSDAGADGTLLDPEEGEQYEVGVKFQGLNQRLQGYVAYYDLTRQNVTEPDSTNTHHVQIGEQKTKGFETELSATLTDQWNLTATYSYIPTAKITESETSSDIGKRINHVPKNAASLSTQYFFADEQLGWNIGASANYQGARTAQRGTDYVPLSSYTLYDVSAGYEAKNWGAKFSVKNLFDKEYLVGTTPNAQLVSWGDPRTFRFSLNFKY</sequence>
<dbReference type="InterPro" id="IPR012910">
    <property type="entry name" value="Plug_dom"/>
</dbReference>
<dbReference type="Gene3D" id="2.40.170.20">
    <property type="entry name" value="TonB-dependent receptor, beta-barrel domain"/>
    <property type="match status" value="1"/>
</dbReference>
<dbReference type="Pfam" id="PF07715">
    <property type="entry name" value="Plug"/>
    <property type="match status" value="1"/>
</dbReference>
<dbReference type="InterPro" id="IPR036942">
    <property type="entry name" value="Beta-barrel_TonB_sf"/>
</dbReference>
<dbReference type="Pfam" id="PF00593">
    <property type="entry name" value="TonB_dep_Rec_b-barrel"/>
    <property type="match status" value="1"/>
</dbReference>
<keyword evidence="3 14" id="KW-0813">Transport</keyword>
<evidence type="ECO:0000256" key="6">
    <source>
        <dbReference type="ARBA" id="ARBA00022692"/>
    </source>
</evidence>
<keyword evidence="8" id="KW-0408">Iron</keyword>
<dbReference type="NCBIfam" id="TIGR01783">
    <property type="entry name" value="TonB-siderophor"/>
    <property type="match status" value="1"/>
</dbReference>
<evidence type="ECO:0000256" key="4">
    <source>
        <dbReference type="ARBA" id="ARBA00022452"/>
    </source>
</evidence>
<keyword evidence="11 14" id="KW-0472">Membrane</keyword>
<evidence type="ECO:0000256" key="11">
    <source>
        <dbReference type="ARBA" id="ARBA00023136"/>
    </source>
</evidence>
<proteinExistence type="inferred from homology"/>
<evidence type="ECO:0000256" key="10">
    <source>
        <dbReference type="ARBA" id="ARBA00023077"/>
    </source>
</evidence>
<evidence type="ECO:0000256" key="8">
    <source>
        <dbReference type="ARBA" id="ARBA00023004"/>
    </source>
</evidence>
<comment type="caution">
    <text evidence="16">The sequence shown here is derived from an EMBL/GenBank/DDBJ whole genome shotgun (WGS) entry which is preliminary data.</text>
</comment>
<dbReference type="InterPro" id="IPR010105">
    <property type="entry name" value="TonB_sidphr_rcpt"/>
</dbReference>
<name>A0AA42SD54_ACIJO</name>
<dbReference type="Gene3D" id="2.170.130.10">
    <property type="entry name" value="TonB-dependent receptor, plug domain"/>
    <property type="match status" value="1"/>
</dbReference>
<keyword evidence="6 14" id="KW-0812">Transmembrane</keyword>
<evidence type="ECO:0000256" key="2">
    <source>
        <dbReference type="ARBA" id="ARBA00009810"/>
    </source>
</evidence>
<evidence type="ECO:0000256" key="14">
    <source>
        <dbReference type="PROSITE-ProRule" id="PRU01360"/>
    </source>
</evidence>